<dbReference type="EMBL" id="RXFQ01000018">
    <property type="protein sequence ID" value="RSZ30805.1"/>
    <property type="molecule type" value="Genomic_DNA"/>
</dbReference>
<reference evidence="6 7" key="1">
    <citation type="submission" date="2018-12" db="EMBL/GenBank/DDBJ databases">
        <title>The genome sequences of strain 502.</title>
        <authorList>
            <person name="Gao J."/>
            <person name="Sun J."/>
        </authorList>
    </citation>
    <scope>NUCLEOTIDE SEQUENCE [LARGE SCALE GENOMIC DNA]</scope>
    <source>
        <strain evidence="6 7">502</strain>
    </source>
</reference>
<keyword evidence="3 6" id="KW-0378">Hydrolase</keyword>
<keyword evidence="1" id="KW-0719">Serine esterase</keyword>
<dbReference type="Pfam" id="PF07519">
    <property type="entry name" value="Tannase"/>
    <property type="match status" value="1"/>
</dbReference>
<feature type="region of interest" description="Disordered" evidence="5">
    <location>
        <begin position="290"/>
        <end position="319"/>
    </location>
</feature>
<feature type="region of interest" description="Disordered" evidence="5">
    <location>
        <begin position="13"/>
        <end position="35"/>
    </location>
</feature>
<dbReference type="Proteomes" id="UP000271137">
    <property type="component" value="Unassembled WGS sequence"/>
</dbReference>
<accession>A0ABY0A1A4</accession>
<name>A0ABY0A1A4_9BURK</name>
<dbReference type="GO" id="GO:0016787">
    <property type="term" value="F:hydrolase activity"/>
    <property type="evidence" value="ECO:0007669"/>
    <property type="project" value="UniProtKB-KW"/>
</dbReference>
<proteinExistence type="predicted"/>
<keyword evidence="7" id="KW-1185">Reference proteome</keyword>
<evidence type="ECO:0000256" key="2">
    <source>
        <dbReference type="ARBA" id="ARBA00022729"/>
    </source>
</evidence>
<evidence type="ECO:0000256" key="5">
    <source>
        <dbReference type="SAM" id="MobiDB-lite"/>
    </source>
</evidence>
<protein>
    <submittedName>
        <fullName evidence="6">Tannase/feruloyl esterase family alpha/beta hydrolase</fullName>
    </submittedName>
</protein>
<dbReference type="InterPro" id="IPR011118">
    <property type="entry name" value="Tannase/feruloyl_esterase"/>
</dbReference>
<evidence type="ECO:0000256" key="1">
    <source>
        <dbReference type="ARBA" id="ARBA00022487"/>
    </source>
</evidence>
<comment type="caution">
    <text evidence="6">The sequence shown here is derived from an EMBL/GenBank/DDBJ whole genome shotgun (WGS) entry which is preliminary data.</text>
</comment>
<dbReference type="PANTHER" id="PTHR33938:SF15">
    <property type="entry name" value="FERULOYL ESTERASE B-RELATED"/>
    <property type="match status" value="1"/>
</dbReference>
<organism evidence="6 7">
    <name type="scientific">Variovorax beijingensis</name>
    <dbReference type="NCBI Taxonomy" id="2496117"/>
    <lineage>
        <taxon>Bacteria</taxon>
        <taxon>Pseudomonadati</taxon>
        <taxon>Pseudomonadota</taxon>
        <taxon>Betaproteobacteria</taxon>
        <taxon>Burkholderiales</taxon>
        <taxon>Comamonadaceae</taxon>
        <taxon>Variovorax</taxon>
    </lineage>
</organism>
<evidence type="ECO:0000256" key="4">
    <source>
        <dbReference type="ARBA" id="ARBA00023157"/>
    </source>
</evidence>
<sequence length="341" mass="36690">MSHAYGEVWSQTVSASTSSEHPQDHFARARTHRQGMRSFRAAPNTLSIHRTELATKYTASSVCAPFALITVVAALSACSGPPGAEAGACESLTAFADVPNVTADKAEMLPAGFVPPGEKRAAAQPFCRVQITARPSSDSDIKFEMWLPNASNWNGRFLANGGGGNSGAITYSRLTEGLARGYASLSTDNGHVSKVGNIHEQSWAVGHSQKVIDFGYRAQAVTAVAGKQITRVFCLLWIARKQVVLDRMLPRWWQGRDAGATVSRELRRHRGRCPGPRQDRIDALAGMGQREGNARPRAGHPASQAAHDPQGSAGGVRRAGRAGRWAVAGAWKVQMRNQAWD</sequence>
<evidence type="ECO:0000256" key="3">
    <source>
        <dbReference type="ARBA" id="ARBA00022801"/>
    </source>
</evidence>
<keyword evidence="4" id="KW-1015">Disulfide bond</keyword>
<gene>
    <name evidence="6" type="ORF">EJO66_25585</name>
</gene>
<evidence type="ECO:0000313" key="6">
    <source>
        <dbReference type="EMBL" id="RSZ30805.1"/>
    </source>
</evidence>
<evidence type="ECO:0000313" key="7">
    <source>
        <dbReference type="Proteomes" id="UP000271137"/>
    </source>
</evidence>
<keyword evidence="2" id="KW-0732">Signal</keyword>
<dbReference type="PANTHER" id="PTHR33938">
    <property type="entry name" value="FERULOYL ESTERASE B-RELATED"/>
    <property type="match status" value="1"/>
</dbReference>